<dbReference type="AlphaFoldDB" id="A0A820LYN3"/>
<protein>
    <submittedName>
        <fullName evidence="4">Uncharacterized protein</fullName>
    </submittedName>
</protein>
<feature type="transmembrane region" description="Helical" evidence="2">
    <location>
        <begin position="137"/>
        <end position="158"/>
    </location>
</feature>
<feature type="transmembrane region" description="Helical" evidence="2">
    <location>
        <begin position="41"/>
        <end position="61"/>
    </location>
</feature>
<evidence type="ECO:0000313" key="4">
    <source>
        <dbReference type="EMBL" id="CAF4364271.1"/>
    </source>
</evidence>
<keyword evidence="2" id="KW-0472">Membrane</keyword>
<reference evidence="4" key="1">
    <citation type="submission" date="2021-02" db="EMBL/GenBank/DDBJ databases">
        <authorList>
            <person name="Nowell W R."/>
        </authorList>
    </citation>
    <scope>NUCLEOTIDE SEQUENCE</scope>
</reference>
<evidence type="ECO:0000256" key="1">
    <source>
        <dbReference type="SAM" id="MobiDB-lite"/>
    </source>
</evidence>
<name>A0A820LYN3_9BILA</name>
<feature type="transmembrane region" description="Helical" evidence="2">
    <location>
        <begin position="12"/>
        <end position="35"/>
    </location>
</feature>
<feature type="transmembrane region" description="Helical" evidence="2">
    <location>
        <begin position="201"/>
        <end position="219"/>
    </location>
</feature>
<feature type="region of interest" description="Disordered" evidence="1">
    <location>
        <begin position="310"/>
        <end position="340"/>
    </location>
</feature>
<dbReference type="Proteomes" id="UP000663862">
    <property type="component" value="Unassembled WGS sequence"/>
</dbReference>
<feature type="transmembrane region" description="Helical" evidence="2">
    <location>
        <begin position="239"/>
        <end position="258"/>
    </location>
</feature>
<accession>A0A820LYN3</accession>
<sequence>MATKKIVPHRFIRLIIAHLLCAIHMGLSIYVLYMIKIKTQLYFIPMFGTILFGIEAIISLACYRCKEYFRGFSILIFVYAATIIASIWVLELHRINQLKHDTWKIVPIFFPVAPYQHGNAAQRPWVNPKEILKNFKYIWSQVEIQVFLFLLLVLRALLPKQDSISYFGKTDLLFKYFATGMDSLDFIDLLSYPQLYINTRLVYATLVVWSVSCLQFVIYVPEVTNHRLKELHSLLTNSLLITFLMDIPFLVIRLYAIFGCGSHDYTSYFFVFKNILLILLQIARIQAIIVERNLHRKDELAKLTYKPQSPFDTRAKPHQLSIPLSNNNNNKKKNKNKNSGGAKIIYTNYAQNYPRRQPGDGKFINANGFSNV</sequence>
<keyword evidence="2" id="KW-1133">Transmembrane helix</keyword>
<gene>
    <name evidence="3" type="ORF">FME351_LOCUS12380</name>
    <name evidence="4" type="ORF">TSG867_LOCUS10434</name>
</gene>
<feature type="transmembrane region" description="Helical" evidence="2">
    <location>
        <begin position="265"/>
        <end position="283"/>
    </location>
</feature>
<organism evidence="4 5">
    <name type="scientific">Rotaria socialis</name>
    <dbReference type="NCBI Taxonomy" id="392032"/>
    <lineage>
        <taxon>Eukaryota</taxon>
        <taxon>Metazoa</taxon>
        <taxon>Spiralia</taxon>
        <taxon>Gnathifera</taxon>
        <taxon>Rotifera</taxon>
        <taxon>Eurotatoria</taxon>
        <taxon>Bdelloidea</taxon>
        <taxon>Philodinida</taxon>
        <taxon>Philodinidae</taxon>
        <taxon>Rotaria</taxon>
    </lineage>
</organism>
<dbReference type="Proteomes" id="UP000663869">
    <property type="component" value="Unassembled WGS sequence"/>
</dbReference>
<keyword evidence="2" id="KW-0812">Transmembrane</keyword>
<dbReference type="PANTHER" id="PTHR22168">
    <property type="entry name" value="TMEM26 PROTEIN"/>
    <property type="match status" value="1"/>
</dbReference>
<dbReference type="PANTHER" id="PTHR22168:SF3">
    <property type="entry name" value="TRANSMEMBRANE PROTEIN 26"/>
    <property type="match status" value="1"/>
</dbReference>
<evidence type="ECO:0000313" key="3">
    <source>
        <dbReference type="EMBL" id="CAF3437882.1"/>
    </source>
</evidence>
<proteinExistence type="predicted"/>
<evidence type="ECO:0000313" key="5">
    <source>
        <dbReference type="Proteomes" id="UP000663862"/>
    </source>
</evidence>
<comment type="caution">
    <text evidence="4">The sequence shown here is derived from an EMBL/GenBank/DDBJ whole genome shotgun (WGS) entry which is preliminary data.</text>
</comment>
<dbReference type="InterPro" id="IPR019169">
    <property type="entry name" value="Transmembrane_26"/>
</dbReference>
<feature type="transmembrane region" description="Helical" evidence="2">
    <location>
        <begin position="68"/>
        <end position="90"/>
    </location>
</feature>
<dbReference type="EMBL" id="CAJNYU010001442">
    <property type="protein sequence ID" value="CAF3437882.1"/>
    <property type="molecule type" value="Genomic_DNA"/>
</dbReference>
<evidence type="ECO:0000256" key="2">
    <source>
        <dbReference type="SAM" id="Phobius"/>
    </source>
</evidence>
<dbReference type="EMBL" id="CAJOBQ010000478">
    <property type="protein sequence ID" value="CAF4364271.1"/>
    <property type="molecule type" value="Genomic_DNA"/>
</dbReference>
<dbReference type="Pfam" id="PF09772">
    <property type="entry name" value="Tmem26"/>
    <property type="match status" value="1"/>
</dbReference>